<sequence length="306" mass="32271">MKYLVTGATGFIGARMVARLAAHGHDITALVRDRRHVPHARTVQGDLATGAGLSAAVRDADRVIHLAGLTKARTPRHFAEVNTEGTRRLCAAVAALPQPPRLVYCSSLAAAGPGRLRHEDDPPDPVSAYGRSKLGGERALRDAADRVPGVVVRPPIVYGPGDAEFLPRLVTAVRAGLLPAVGARGPRRYSLIHVDDLCQALLLAADSGAAGATYHVSDGTEHLWQDIGAAAAAAVGRRPPRLVHIPALVAMSTARTLGRASLLNPDKISELVHPDWTCAGGRLPFTPRILLHEGLESALGHRSGRP</sequence>
<dbReference type="EMBL" id="JAZEWV010000022">
    <property type="protein sequence ID" value="MEE4544853.1"/>
    <property type="molecule type" value="Genomic_DNA"/>
</dbReference>
<protein>
    <submittedName>
        <fullName evidence="2">NAD-dependent epimerase/dehydratase family protein</fullName>
    </submittedName>
</protein>
<evidence type="ECO:0000313" key="3">
    <source>
        <dbReference type="Proteomes" id="UP001344658"/>
    </source>
</evidence>
<dbReference type="Gene3D" id="3.40.50.720">
    <property type="entry name" value="NAD(P)-binding Rossmann-like Domain"/>
    <property type="match status" value="1"/>
</dbReference>
<dbReference type="Pfam" id="PF01370">
    <property type="entry name" value="Epimerase"/>
    <property type="match status" value="1"/>
</dbReference>
<accession>A0ABU7PGA7</accession>
<evidence type="ECO:0000259" key="1">
    <source>
        <dbReference type="Pfam" id="PF01370"/>
    </source>
</evidence>
<gene>
    <name evidence="2" type="ORF">V2S66_23155</name>
</gene>
<dbReference type="PANTHER" id="PTHR48079:SF6">
    <property type="entry name" value="NAD(P)-BINDING DOMAIN-CONTAINING PROTEIN-RELATED"/>
    <property type="match status" value="1"/>
</dbReference>
<dbReference type="PANTHER" id="PTHR48079">
    <property type="entry name" value="PROTEIN YEEZ"/>
    <property type="match status" value="1"/>
</dbReference>
<organism evidence="2 3">
    <name type="scientific">Actinacidiphila polyblastidii</name>
    <dbReference type="NCBI Taxonomy" id="3110430"/>
    <lineage>
        <taxon>Bacteria</taxon>
        <taxon>Bacillati</taxon>
        <taxon>Actinomycetota</taxon>
        <taxon>Actinomycetes</taxon>
        <taxon>Kitasatosporales</taxon>
        <taxon>Streptomycetaceae</taxon>
        <taxon>Actinacidiphila</taxon>
    </lineage>
</organism>
<comment type="caution">
    <text evidence="2">The sequence shown here is derived from an EMBL/GenBank/DDBJ whole genome shotgun (WGS) entry which is preliminary data.</text>
</comment>
<dbReference type="InterPro" id="IPR036291">
    <property type="entry name" value="NAD(P)-bd_dom_sf"/>
</dbReference>
<name>A0ABU7PGA7_9ACTN</name>
<dbReference type="SUPFAM" id="SSF51735">
    <property type="entry name" value="NAD(P)-binding Rossmann-fold domains"/>
    <property type="match status" value="1"/>
</dbReference>
<proteinExistence type="predicted"/>
<dbReference type="InterPro" id="IPR051783">
    <property type="entry name" value="NAD(P)-dependent_oxidoreduct"/>
</dbReference>
<dbReference type="RefSeq" id="WP_330798020.1">
    <property type="nucleotide sequence ID" value="NZ_JAZEWV010000022.1"/>
</dbReference>
<dbReference type="Proteomes" id="UP001344658">
    <property type="component" value="Unassembled WGS sequence"/>
</dbReference>
<keyword evidence="3" id="KW-1185">Reference proteome</keyword>
<reference evidence="2 3" key="1">
    <citation type="submission" date="2023-12" db="EMBL/GenBank/DDBJ databases">
        <title>Streptomyces sp. V4-01.</title>
        <authorList>
            <person name="Somphong A."/>
            <person name="Phongsopitanun W."/>
        </authorList>
    </citation>
    <scope>NUCLEOTIDE SEQUENCE [LARGE SCALE GENOMIC DNA]</scope>
    <source>
        <strain evidence="2 3">V4-01</strain>
    </source>
</reference>
<feature type="domain" description="NAD-dependent epimerase/dehydratase" evidence="1">
    <location>
        <begin position="4"/>
        <end position="214"/>
    </location>
</feature>
<dbReference type="InterPro" id="IPR001509">
    <property type="entry name" value="Epimerase_deHydtase"/>
</dbReference>
<evidence type="ECO:0000313" key="2">
    <source>
        <dbReference type="EMBL" id="MEE4544853.1"/>
    </source>
</evidence>